<comment type="similarity">
    <text evidence="1">Belongs to the UPF0166 family.</text>
</comment>
<dbReference type="PANTHER" id="PTHR35983:SF1">
    <property type="entry name" value="UPF0166 PROTEIN TM_0021"/>
    <property type="match status" value="1"/>
</dbReference>
<dbReference type="PANTHER" id="PTHR35983">
    <property type="entry name" value="UPF0166 PROTEIN TM_0021"/>
    <property type="match status" value="1"/>
</dbReference>
<dbReference type="Pfam" id="PF02641">
    <property type="entry name" value="DUF190"/>
    <property type="match status" value="1"/>
</dbReference>
<dbReference type="Gene3D" id="3.30.70.120">
    <property type="match status" value="1"/>
</dbReference>
<evidence type="ECO:0000256" key="1">
    <source>
        <dbReference type="ARBA" id="ARBA00010554"/>
    </source>
</evidence>
<dbReference type="OrthoDB" id="9795599at2"/>
<dbReference type="RefSeq" id="WP_092207590.1">
    <property type="nucleotide sequence ID" value="NZ_FMUX01000001.1"/>
</dbReference>
<dbReference type="InterPro" id="IPR015867">
    <property type="entry name" value="N-reg_PII/ATP_PRibTrfase_C"/>
</dbReference>
<organism evidence="2 3">
    <name type="scientific">Desulfoluna spongiiphila</name>
    <dbReference type="NCBI Taxonomy" id="419481"/>
    <lineage>
        <taxon>Bacteria</taxon>
        <taxon>Pseudomonadati</taxon>
        <taxon>Thermodesulfobacteriota</taxon>
        <taxon>Desulfobacteria</taxon>
        <taxon>Desulfobacterales</taxon>
        <taxon>Desulfolunaceae</taxon>
        <taxon>Desulfoluna</taxon>
    </lineage>
</organism>
<dbReference type="EMBL" id="FMUX01000001">
    <property type="protein sequence ID" value="SCX79253.1"/>
    <property type="molecule type" value="Genomic_DNA"/>
</dbReference>
<sequence>MPIQNEAQRLRIYIGDQARHMGSPMYQWIVEEARRKKMAGATVFRGHMGFGASSCIHTDKILRLSEDLPVVVEIVDRPERIEAFLEDLKAVLIKGMITLETIQVMVYRDGTGA</sequence>
<dbReference type="SUPFAM" id="SSF54913">
    <property type="entry name" value="GlnB-like"/>
    <property type="match status" value="1"/>
</dbReference>
<protein>
    <submittedName>
        <fullName evidence="2">Uncharacterized protein</fullName>
    </submittedName>
</protein>
<reference evidence="2 3" key="1">
    <citation type="submission" date="2016-10" db="EMBL/GenBank/DDBJ databases">
        <authorList>
            <person name="de Groot N.N."/>
        </authorList>
    </citation>
    <scope>NUCLEOTIDE SEQUENCE [LARGE SCALE GENOMIC DNA]</scope>
    <source>
        <strain evidence="2 3">AA1</strain>
    </source>
</reference>
<evidence type="ECO:0000313" key="2">
    <source>
        <dbReference type="EMBL" id="SCX79253.1"/>
    </source>
</evidence>
<dbReference type="AlphaFoldDB" id="A0A1G5AMZ0"/>
<dbReference type="Proteomes" id="UP000198870">
    <property type="component" value="Unassembled WGS sequence"/>
</dbReference>
<name>A0A1G5AMZ0_9BACT</name>
<accession>A0A1G5AMZ0</accession>
<proteinExistence type="inferred from homology"/>
<keyword evidence="3" id="KW-1185">Reference proteome</keyword>
<gene>
    <name evidence="2" type="ORF">SAMN05216233_101322</name>
</gene>
<dbReference type="InterPro" id="IPR011322">
    <property type="entry name" value="N-reg_PII-like_a/b"/>
</dbReference>
<evidence type="ECO:0000313" key="3">
    <source>
        <dbReference type="Proteomes" id="UP000198870"/>
    </source>
</evidence>
<dbReference type="InterPro" id="IPR003793">
    <property type="entry name" value="UPF0166"/>
</dbReference>